<dbReference type="AlphaFoldDB" id="A0A1M5LTV1"/>
<dbReference type="InterPro" id="IPR012902">
    <property type="entry name" value="N_methyl_site"/>
</dbReference>
<accession>A0A1M5LTV1</accession>
<dbReference type="SUPFAM" id="SSF54523">
    <property type="entry name" value="Pili subunits"/>
    <property type="match status" value="1"/>
</dbReference>
<evidence type="ECO:0000256" key="3">
    <source>
        <dbReference type="SAM" id="Phobius"/>
    </source>
</evidence>
<evidence type="ECO:0000313" key="4">
    <source>
        <dbReference type="EMBL" id="SHG68478.1"/>
    </source>
</evidence>
<keyword evidence="3" id="KW-0472">Membrane</keyword>
<evidence type="ECO:0000256" key="1">
    <source>
        <dbReference type="ARBA" id="ARBA00004241"/>
    </source>
</evidence>
<dbReference type="EMBL" id="FQXD01000001">
    <property type="protein sequence ID" value="SHG68478.1"/>
    <property type="molecule type" value="Genomic_DNA"/>
</dbReference>
<keyword evidence="2" id="KW-0178">Competence</keyword>
<name>A0A1M5LTV1_9BACI</name>
<dbReference type="OrthoDB" id="1653576at2"/>
<proteinExistence type="predicted"/>
<dbReference type="PIRSF" id="PIRSF021292">
    <property type="entry name" value="Competence_ComGD"/>
    <property type="match status" value="1"/>
</dbReference>
<keyword evidence="3" id="KW-0812">Transmembrane</keyword>
<evidence type="ECO:0000256" key="2">
    <source>
        <dbReference type="ARBA" id="ARBA00023287"/>
    </source>
</evidence>
<reference evidence="5" key="1">
    <citation type="submission" date="2016-11" db="EMBL/GenBank/DDBJ databases">
        <authorList>
            <person name="Varghese N."/>
            <person name="Submissions S."/>
        </authorList>
    </citation>
    <scope>NUCLEOTIDE SEQUENCE [LARGE SCALE GENOMIC DNA]</scope>
    <source>
        <strain evidence="5">CGMCC 1.6496</strain>
    </source>
</reference>
<dbReference type="Proteomes" id="UP000184079">
    <property type="component" value="Unassembled WGS sequence"/>
</dbReference>
<dbReference type="NCBIfam" id="NF040982">
    <property type="entry name" value="ComGD"/>
    <property type="match status" value="1"/>
</dbReference>
<sequence length="152" mass="17599">MKVIAEKFATSRIKQANGFTLIEMLFVISIMFIILGLLLPPLSANVNRIESNYVIDKLASDVMTIQHMHATTNGTVRIQLYRDKYVILKSTKILKQVSLPEGFWFNQNGKHFLEFHKNGSIKHPRTFFLYSPTTKYKIIFPFGKGRFRVEKS</sequence>
<keyword evidence="5" id="KW-1185">Reference proteome</keyword>
<dbReference type="GO" id="GO:0030420">
    <property type="term" value="P:establishment of competence for transformation"/>
    <property type="evidence" value="ECO:0007669"/>
    <property type="project" value="UniProtKB-KW"/>
</dbReference>
<dbReference type="GO" id="GO:0009986">
    <property type="term" value="C:cell surface"/>
    <property type="evidence" value="ECO:0007669"/>
    <property type="project" value="UniProtKB-SubCell"/>
</dbReference>
<dbReference type="InterPro" id="IPR016785">
    <property type="entry name" value="ComGD"/>
</dbReference>
<comment type="subcellular location">
    <subcellularLocation>
        <location evidence="1">Cell surface</location>
    </subcellularLocation>
</comment>
<dbReference type="RefSeq" id="WP_073004393.1">
    <property type="nucleotide sequence ID" value="NZ_FQXD01000001.1"/>
</dbReference>
<organism evidence="4 5">
    <name type="scientific">Virgibacillus chiguensis</name>
    <dbReference type="NCBI Taxonomy" id="411959"/>
    <lineage>
        <taxon>Bacteria</taxon>
        <taxon>Bacillati</taxon>
        <taxon>Bacillota</taxon>
        <taxon>Bacilli</taxon>
        <taxon>Bacillales</taxon>
        <taxon>Bacillaceae</taxon>
        <taxon>Virgibacillus</taxon>
    </lineage>
</organism>
<protein>
    <submittedName>
        <fullName evidence="4">Competence protein ComGD</fullName>
    </submittedName>
</protein>
<gene>
    <name evidence="4" type="ORF">SAMN05421807_101258</name>
</gene>
<evidence type="ECO:0000313" key="5">
    <source>
        <dbReference type="Proteomes" id="UP000184079"/>
    </source>
</evidence>
<dbReference type="Pfam" id="PF07963">
    <property type="entry name" value="N_methyl"/>
    <property type="match status" value="1"/>
</dbReference>
<dbReference type="NCBIfam" id="TIGR02532">
    <property type="entry name" value="IV_pilin_GFxxxE"/>
    <property type="match status" value="1"/>
</dbReference>
<feature type="transmembrane region" description="Helical" evidence="3">
    <location>
        <begin position="21"/>
        <end position="42"/>
    </location>
</feature>
<keyword evidence="3" id="KW-1133">Transmembrane helix</keyword>
<dbReference type="InterPro" id="IPR045584">
    <property type="entry name" value="Pilin-like"/>
</dbReference>